<dbReference type="SUPFAM" id="SSF102114">
    <property type="entry name" value="Radical SAM enzymes"/>
    <property type="match status" value="1"/>
</dbReference>
<name>A0A1I6ZHV4_9RHOB</name>
<dbReference type="PANTHER" id="PTHR43432:SF3">
    <property type="entry name" value="SLR0285 PROTEIN"/>
    <property type="match status" value="1"/>
</dbReference>
<evidence type="ECO:0000256" key="3">
    <source>
        <dbReference type="ARBA" id="ARBA00023014"/>
    </source>
</evidence>
<dbReference type="CDD" id="cd01335">
    <property type="entry name" value="Radical_SAM"/>
    <property type="match status" value="1"/>
</dbReference>
<dbReference type="SFLD" id="SFLDG01084">
    <property type="entry name" value="Uncharacterised_Radical_SAM_Su"/>
    <property type="match status" value="1"/>
</dbReference>
<evidence type="ECO:0000256" key="2">
    <source>
        <dbReference type="ARBA" id="ARBA00023004"/>
    </source>
</evidence>
<dbReference type="InterPro" id="IPR007197">
    <property type="entry name" value="rSAM"/>
</dbReference>
<keyword evidence="6" id="KW-1185">Reference proteome</keyword>
<reference evidence="5 6" key="1">
    <citation type="submission" date="2016-10" db="EMBL/GenBank/DDBJ databases">
        <authorList>
            <person name="de Groot N.N."/>
        </authorList>
    </citation>
    <scope>NUCLEOTIDE SEQUENCE [LARGE SCALE GENOMIC DNA]</scope>
    <source>
        <strain evidence="5 6">CGMCC 1.10959</strain>
    </source>
</reference>
<evidence type="ECO:0000259" key="4">
    <source>
        <dbReference type="PROSITE" id="PS51918"/>
    </source>
</evidence>
<dbReference type="PANTHER" id="PTHR43432">
    <property type="entry name" value="SLR0285 PROTEIN"/>
    <property type="match status" value="1"/>
</dbReference>
<dbReference type="SMART" id="SM00729">
    <property type="entry name" value="Elp3"/>
    <property type="match status" value="1"/>
</dbReference>
<dbReference type="GO" id="GO:0016829">
    <property type="term" value="F:lyase activity"/>
    <property type="evidence" value="ECO:0007669"/>
    <property type="project" value="UniProtKB-KW"/>
</dbReference>
<dbReference type="STRING" id="999627.SAMN05216236_104120"/>
<evidence type="ECO:0000313" key="6">
    <source>
        <dbReference type="Proteomes" id="UP000182466"/>
    </source>
</evidence>
<dbReference type="InterPro" id="IPR006638">
    <property type="entry name" value="Elp3/MiaA/NifB-like_rSAM"/>
</dbReference>
<dbReference type="PROSITE" id="PS51918">
    <property type="entry name" value="RADICAL_SAM"/>
    <property type="match status" value="1"/>
</dbReference>
<keyword evidence="5" id="KW-0456">Lyase</keyword>
<dbReference type="InterPro" id="IPR040086">
    <property type="entry name" value="MJ0683-like"/>
</dbReference>
<dbReference type="InterPro" id="IPR058240">
    <property type="entry name" value="rSAM_sf"/>
</dbReference>
<organism evidence="5 6">
    <name type="scientific">Sedimentitalea nanhaiensis</name>
    <dbReference type="NCBI Taxonomy" id="999627"/>
    <lineage>
        <taxon>Bacteria</taxon>
        <taxon>Pseudomonadati</taxon>
        <taxon>Pseudomonadota</taxon>
        <taxon>Alphaproteobacteria</taxon>
        <taxon>Rhodobacterales</taxon>
        <taxon>Paracoccaceae</taxon>
        <taxon>Sedimentitalea</taxon>
    </lineage>
</organism>
<dbReference type="SFLD" id="SFLDS00029">
    <property type="entry name" value="Radical_SAM"/>
    <property type="match status" value="1"/>
</dbReference>
<proteinExistence type="predicted"/>
<dbReference type="GO" id="GO:0046872">
    <property type="term" value="F:metal ion binding"/>
    <property type="evidence" value="ECO:0007669"/>
    <property type="project" value="UniProtKB-KW"/>
</dbReference>
<sequence>MSVLRFFLPKGRVLTALIATSAALQPTYTVEFGRLIMKFLHGNYRVVDDVHQMFYFRRMQSETEIDKARRRGRGAVSNASGRFDLSRTEENDGWEIAEERDGFCTQVSEERVRSLITWNRSPDLPFDRSINPYRGCEHGCVYCFARPSHAYLGLSPGLDFETRLVARPNAAEVLDRELRSRRYLVAPIAVGTNTDPYQPIEKEHEIMRACLQVLARFNHPVAIVTKGTLIERDIDILAPMAARGLARVGISMTTLNAGLSRRMEPRAPSPDRRLLTIRRLVRAGIPVRVMTSPIVPGLTDHEIESLLAAGAEAGADAASWIMLRLPREVSPLWQEWLAEHEPGRAAKVMARLREMHGGKDYDARWGHRMRGEGPYAEMIGKRFRAAARRHGLDGPTAPLRCDRFRKPAQVGDQLALF</sequence>
<dbReference type="AlphaFoldDB" id="A0A1I6ZHV4"/>
<dbReference type="Gene3D" id="3.80.30.30">
    <property type="match status" value="1"/>
</dbReference>
<dbReference type="Pfam" id="PF04055">
    <property type="entry name" value="Radical_SAM"/>
    <property type="match status" value="1"/>
</dbReference>
<protein>
    <submittedName>
        <fullName evidence="5">DNA repair photolyase</fullName>
    </submittedName>
</protein>
<gene>
    <name evidence="5" type="ORF">SAMN05216236_104120</name>
</gene>
<dbReference type="Proteomes" id="UP000182466">
    <property type="component" value="Unassembled WGS sequence"/>
</dbReference>
<evidence type="ECO:0000256" key="1">
    <source>
        <dbReference type="ARBA" id="ARBA00022723"/>
    </source>
</evidence>
<keyword evidence="1" id="KW-0479">Metal-binding</keyword>
<dbReference type="EMBL" id="FPAW01000004">
    <property type="protein sequence ID" value="SFT62269.1"/>
    <property type="molecule type" value="Genomic_DNA"/>
</dbReference>
<dbReference type="eggNOG" id="COG1533">
    <property type="taxonomic scope" value="Bacteria"/>
</dbReference>
<feature type="domain" description="Radical SAM core" evidence="4">
    <location>
        <begin position="122"/>
        <end position="359"/>
    </location>
</feature>
<keyword evidence="2" id="KW-0408">Iron</keyword>
<accession>A0A1I6ZHV4</accession>
<evidence type="ECO:0000313" key="5">
    <source>
        <dbReference type="EMBL" id="SFT62269.1"/>
    </source>
</evidence>
<dbReference type="NCBIfam" id="NF033668">
    <property type="entry name" value="rSAM_PA0069"/>
    <property type="match status" value="1"/>
</dbReference>
<dbReference type="GO" id="GO:0051536">
    <property type="term" value="F:iron-sulfur cluster binding"/>
    <property type="evidence" value="ECO:0007669"/>
    <property type="project" value="UniProtKB-KW"/>
</dbReference>
<keyword evidence="3" id="KW-0411">Iron-sulfur</keyword>